<comment type="caution">
    <text evidence="3">The sequence shown here is derived from an EMBL/GenBank/DDBJ whole genome shotgun (WGS) entry which is preliminary data.</text>
</comment>
<proteinExistence type="predicted"/>
<keyword evidence="4" id="KW-1185">Reference proteome</keyword>
<dbReference type="AlphaFoldDB" id="A0A939QE61"/>
<keyword evidence="2" id="KW-0812">Transmembrane</keyword>
<feature type="transmembrane region" description="Helical" evidence="2">
    <location>
        <begin position="55"/>
        <end position="75"/>
    </location>
</feature>
<feature type="region of interest" description="Disordered" evidence="1">
    <location>
        <begin position="1"/>
        <end position="30"/>
    </location>
</feature>
<feature type="transmembrane region" description="Helical" evidence="2">
    <location>
        <begin position="87"/>
        <end position="110"/>
    </location>
</feature>
<dbReference type="Proteomes" id="UP000668403">
    <property type="component" value="Unassembled WGS sequence"/>
</dbReference>
<accession>A0A939QE61</accession>
<dbReference type="EMBL" id="JAGFBF010000001">
    <property type="protein sequence ID" value="MBO2989230.1"/>
    <property type="molecule type" value="Genomic_DNA"/>
</dbReference>
<sequence>MSSTDPTPHDSAATASAPDRVDGHAAEVPEAEVVPEVTETRVEVSLQRSVRYTRLLIVGAVLGAVAFALASLAFPVAPESEYTVGQIAGFMAVVGAVLGLALGSVLGLILGAAVKRRRGAGVAVQADVR</sequence>
<evidence type="ECO:0000313" key="4">
    <source>
        <dbReference type="Proteomes" id="UP000668403"/>
    </source>
</evidence>
<organism evidence="3 4">
    <name type="scientific">Leucobacter tardus</name>
    <dbReference type="NCBI Taxonomy" id="501483"/>
    <lineage>
        <taxon>Bacteria</taxon>
        <taxon>Bacillati</taxon>
        <taxon>Actinomycetota</taxon>
        <taxon>Actinomycetes</taxon>
        <taxon>Micrococcales</taxon>
        <taxon>Microbacteriaceae</taxon>
        <taxon>Leucobacter</taxon>
    </lineage>
</organism>
<evidence type="ECO:0000256" key="1">
    <source>
        <dbReference type="SAM" id="MobiDB-lite"/>
    </source>
</evidence>
<gene>
    <name evidence="3" type="ORF">J4H85_04355</name>
</gene>
<name>A0A939QE61_9MICO</name>
<keyword evidence="2" id="KW-0472">Membrane</keyword>
<evidence type="ECO:0000256" key="2">
    <source>
        <dbReference type="SAM" id="Phobius"/>
    </source>
</evidence>
<protein>
    <submittedName>
        <fullName evidence="3">Uncharacterized protein</fullName>
    </submittedName>
</protein>
<dbReference type="RefSeq" id="WP_208237142.1">
    <property type="nucleotide sequence ID" value="NZ_BAAAQU010000001.1"/>
</dbReference>
<keyword evidence="2" id="KW-1133">Transmembrane helix</keyword>
<evidence type="ECO:0000313" key="3">
    <source>
        <dbReference type="EMBL" id="MBO2989230.1"/>
    </source>
</evidence>
<reference evidence="3" key="1">
    <citation type="submission" date="2021-03" db="EMBL/GenBank/DDBJ databases">
        <title>Leucobacter chromiisoli sp. nov., isolated from chromium-containing soil of chemical plant.</title>
        <authorList>
            <person name="Xu Z."/>
        </authorList>
    </citation>
    <scope>NUCLEOTIDE SEQUENCE</scope>
    <source>
        <strain evidence="3">K 70/01</strain>
    </source>
</reference>